<feature type="non-terminal residue" evidence="2">
    <location>
        <position position="52"/>
    </location>
</feature>
<evidence type="ECO:0000313" key="2">
    <source>
        <dbReference type="EMBL" id="GAI69640.1"/>
    </source>
</evidence>
<name>X1S2H4_9ZZZZ</name>
<feature type="non-terminal residue" evidence="2">
    <location>
        <position position="1"/>
    </location>
</feature>
<comment type="caution">
    <text evidence="2">The sequence shown here is derived from an EMBL/GenBank/DDBJ whole genome shotgun (WGS) entry which is preliminary data.</text>
</comment>
<feature type="region of interest" description="Disordered" evidence="1">
    <location>
        <begin position="29"/>
        <end position="52"/>
    </location>
</feature>
<protein>
    <submittedName>
        <fullName evidence="2">Uncharacterized protein</fullName>
    </submittedName>
</protein>
<sequence length="52" mass="5064">LSLIGRKMAKNTATLIIDPQIAQLTTGGGVGGGATGGGTATSLTVNEPIRPS</sequence>
<gene>
    <name evidence="2" type="ORF">S06H3_66622</name>
</gene>
<accession>X1S2H4</accession>
<dbReference type="EMBL" id="BARV01045517">
    <property type="protein sequence ID" value="GAI69640.1"/>
    <property type="molecule type" value="Genomic_DNA"/>
</dbReference>
<dbReference type="AlphaFoldDB" id="X1S2H4"/>
<proteinExistence type="predicted"/>
<organism evidence="2">
    <name type="scientific">marine sediment metagenome</name>
    <dbReference type="NCBI Taxonomy" id="412755"/>
    <lineage>
        <taxon>unclassified sequences</taxon>
        <taxon>metagenomes</taxon>
        <taxon>ecological metagenomes</taxon>
    </lineage>
</organism>
<feature type="compositionally biased region" description="Gly residues" evidence="1">
    <location>
        <begin position="29"/>
        <end position="39"/>
    </location>
</feature>
<evidence type="ECO:0000256" key="1">
    <source>
        <dbReference type="SAM" id="MobiDB-lite"/>
    </source>
</evidence>
<reference evidence="2" key="1">
    <citation type="journal article" date="2014" name="Front. Microbiol.">
        <title>High frequency of phylogenetically diverse reductive dehalogenase-homologous genes in deep subseafloor sedimentary metagenomes.</title>
        <authorList>
            <person name="Kawai M."/>
            <person name="Futagami T."/>
            <person name="Toyoda A."/>
            <person name="Takaki Y."/>
            <person name="Nishi S."/>
            <person name="Hori S."/>
            <person name="Arai W."/>
            <person name="Tsubouchi T."/>
            <person name="Morono Y."/>
            <person name="Uchiyama I."/>
            <person name="Ito T."/>
            <person name="Fujiyama A."/>
            <person name="Inagaki F."/>
            <person name="Takami H."/>
        </authorList>
    </citation>
    <scope>NUCLEOTIDE SEQUENCE</scope>
    <source>
        <strain evidence="2">Expedition CK06-06</strain>
    </source>
</reference>